<feature type="transmembrane region" description="Helical" evidence="15">
    <location>
        <begin position="1359"/>
        <end position="1383"/>
    </location>
</feature>
<keyword evidence="3" id="KW-0597">Phosphoprotein</keyword>
<evidence type="ECO:0000256" key="15">
    <source>
        <dbReference type="SAM" id="Phobius"/>
    </source>
</evidence>
<feature type="compositionally biased region" description="Basic residues" evidence="14">
    <location>
        <begin position="925"/>
        <end position="935"/>
    </location>
</feature>
<feature type="transmembrane region" description="Helical" evidence="15">
    <location>
        <begin position="1049"/>
        <end position="1069"/>
    </location>
</feature>
<feature type="transmembrane region" description="Helical" evidence="15">
    <location>
        <begin position="1012"/>
        <end position="1029"/>
    </location>
</feature>
<keyword evidence="7" id="KW-0106">Calcium</keyword>
<dbReference type="InterPro" id="IPR002048">
    <property type="entry name" value="EF_hand_dom"/>
</dbReference>
<evidence type="ECO:0000259" key="16">
    <source>
        <dbReference type="PROSITE" id="PS50222"/>
    </source>
</evidence>
<evidence type="ECO:0000256" key="10">
    <source>
        <dbReference type="ARBA" id="ARBA00023065"/>
    </source>
</evidence>
<feature type="transmembrane region" description="Helical" evidence="15">
    <location>
        <begin position="680"/>
        <end position="698"/>
    </location>
</feature>
<feature type="transmembrane region" description="Helical" evidence="15">
    <location>
        <begin position="375"/>
        <end position="395"/>
    </location>
</feature>
<dbReference type="Pfam" id="PF00520">
    <property type="entry name" value="Ion_trans"/>
    <property type="match status" value="4"/>
</dbReference>
<feature type="transmembrane region" description="Helical" evidence="15">
    <location>
        <begin position="1395"/>
        <end position="1417"/>
    </location>
</feature>
<dbReference type="EMBL" id="HBGD01007027">
    <property type="protein sequence ID" value="CAD9082637.1"/>
    <property type="molecule type" value="Transcribed_RNA"/>
</dbReference>
<organism evidence="18">
    <name type="scientific">Percolomonas cosmopolitus</name>
    <dbReference type="NCBI Taxonomy" id="63605"/>
    <lineage>
        <taxon>Eukaryota</taxon>
        <taxon>Discoba</taxon>
        <taxon>Heterolobosea</taxon>
        <taxon>Tetramitia</taxon>
        <taxon>Eutetramitia</taxon>
        <taxon>Percolomonadidae</taxon>
        <taxon>Percolomonas</taxon>
    </lineage>
</organism>
<feature type="transmembrane region" description="Helical" evidence="15">
    <location>
        <begin position="485"/>
        <end position="506"/>
    </location>
</feature>
<dbReference type="Gene3D" id="1.10.287.70">
    <property type="match status" value="4"/>
</dbReference>
<feature type="compositionally biased region" description="Polar residues" evidence="14">
    <location>
        <begin position="23"/>
        <end position="43"/>
    </location>
</feature>
<feature type="transmembrane region" description="Helical" evidence="15">
    <location>
        <begin position="1330"/>
        <end position="1347"/>
    </location>
</feature>
<name>A0A6U0LD41_9EUKA</name>
<dbReference type="InterPro" id="IPR050599">
    <property type="entry name" value="VDCC_alpha-1_subunit"/>
</dbReference>
<dbReference type="PANTHER" id="PTHR45628:SF7">
    <property type="entry name" value="VOLTAGE-DEPENDENT CALCIUM CHANNEL TYPE A SUBUNIT ALPHA-1"/>
    <property type="match status" value="1"/>
</dbReference>
<feature type="transmembrane region" description="Helical" evidence="15">
    <location>
        <begin position="1545"/>
        <end position="1571"/>
    </location>
</feature>
<accession>A0A6U0LD41</accession>
<dbReference type="GO" id="GO:0005509">
    <property type="term" value="F:calcium ion binding"/>
    <property type="evidence" value="ECO:0007669"/>
    <property type="project" value="InterPro"/>
</dbReference>
<evidence type="ECO:0000256" key="11">
    <source>
        <dbReference type="ARBA" id="ARBA00023136"/>
    </source>
</evidence>
<dbReference type="PROSITE" id="PS50222">
    <property type="entry name" value="EF_HAND_2"/>
    <property type="match status" value="1"/>
</dbReference>
<evidence type="ECO:0000256" key="14">
    <source>
        <dbReference type="SAM" id="MobiDB-lite"/>
    </source>
</evidence>
<feature type="transmembrane region" description="Helical" evidence="15">
    <location>
        <begin position="650"/>
        <end position="668"/>
    </location>
</feature>
<keyword evidence="4" id="KW-0109">Calcium transport</keyword>
<keyword evidence="11 15" id="KW-0472">Membrane</keyword>
<evidence type="ECO:0000256" key="5">
    <source>
        <dbReference type="ARBA" id="ARBA00022673"/>
    </source>
</evidence>
<feature type="transmembrane region" description="Helical" evidence="15">
    <location>
        <begin position="569"/>
        <end position="586"/>
    </location>
</feature>
<keyword evidence="13" id="KW-0407">Ion channel</keyword>
<keyword evidence="10" id="KW-0406">Ion transport</keyword>
<keyword evidence="6 15" id="KW-0812">Transmembrane</keyword>
<proteinExistence type="predicted"/>
<feature type="transmembrane region" description="Helical" evidence="15">
    <location>
        <begin position="319"/>
        <end position="339"/>
    </location>
</feature>
<evidence type="ECO:0000256" key="1">
    <source>
        <dbReference type="ARBA" id="ARBA00004141"/>
    </source>
</evidence>
<feature type="transmembrane region" description="Helical" evidence="15">
    <location>
        <begin position="1144"/>
        <end position="1163"/>
    </location>
</feature>
<gene>
    <name evidence="17" type="ORF">PCOS0759_LOCUS5877</name>
    <name evidence="18" type="ORF">PCOS0759_LOCUS5966</name>
</gene>
<feature type="transmembrane region" description="Helical" evidence="15">
    <location>
        <begin position="351"/>
        <end position="369"/>
    </location>
</feature>
<feature type="transmembrane region" description="Helical" evidence="15">
    <location>
        <begin position="276"/>
        <end position="295"/>
    </location>
</feature>
<feature type="compositionally biased region" description="Low complexity" evidence="14">
    <location>
        <begin position="1"/>
        <end position="19"/>
    </location>
</feature>
<protein>
    <recommendedName>
        <fullName evidence="16">EF-hand domain-containing protein</fullName>
    </recommendedName>
</protein>
<evidence type="ECO:0000256" key="2">
    <source>
        <dbReference type="ARBA" id="ARBA00022448"/>
    </source>
</evidence>
<reference evidence="18" key="1">
    <citation type="submission" date="2021-01" db="EMBL/GenBank/DDBJ databases">
        <authorList>
            <person name="Corre E."/>
            <person name="Pelletier E."/>
            <person name="Niang G."/>
            <person name="Scheremetjew M."/>
            <person name="Finn R."/>
            <person name="Kale V."/>
            <person name="Holt S."/>
            <person name="Cochrane G."/>
            <person name="Meng A."/>
            <person name="Brown T."/>
            <person name="Cohen L."/>
        </authorList>
    </citation>
    <scope>NUCLEOTIDE SEQUENCE</scope>
    <source>
        <strain evidence="18">WS</strain>
    </source>
</reference>
<keyword evidence="12" id="KW-0325">Glycoprotein</keyword>
<feature type="domain" description="EF-hand" evidence="16">
    <location>
        <begin position="1585"/>
        <end position="1620"/>
    </location>
</feature>
<evidence type="ECO:0000256" key="9">
    <source>
        <dbReference type="ARBA" id="ARBA00022989"/>
    </source>
</evidence>
<feature type="transmembrane region" description="Helical" evidence="15">
    <location>
        <begin position="1462"/>
        <end position="1484"/>
    </location>
</feature>
<feature type="transmembrane region" description="Helical" evidence="15">
    <location>
        <begin position="607"/>
        <end position="630"/>
    </location>
</feature>
<dbReference type="PANTHER" id="PTHR45628">
    <property type="entry name" value="VOLTAGE-DEPENDENT CALCIUM CHANNEL TYPE A SUBUNIT ALPHA-1"/>
    <property type="match status" value="1"/>
</dbReference>
<evidence type="ECO:0000256" key="3">
    <source>
        <dbReference type="ARBA" id="ARBA00022553"/>
    </source>
</evidence>
<feature type="transmembrane region" description="Helical" evidence="15">
    <location>
        <begin position="1429"/>
        <end position="1450"/>
    </location>
</feature>
<dbReference type="GO" id="GO:0008331">
    <property type="term" value="F:high voltage-gated calcium channel activity"/>
    <property type="evidence" value="ECO:0007669"/>
    <property type="project" value="TreeGrafter"/>
</dbReference>
<feature type="transmembrane region" description="Helical" evidence="15">
    <location>
        <begin position="734"/>
        <end position="754"/>
    </location>
</feature>
<evidence type="ECO:0000256" key="4">
    <source>
        <dbReference type="ARBA" id="ARBA00022568"/>
    </source>
</evidence>
<feature type="transmembrane region" description="Helical" evidence="15">
    <location>
        <begin position="513"/>
        <end position="540"/>
    </location>
</feature>
<evidence type="ECO:0000256" key="7">
    <source>
        <dbReference type="ARBA" id="ARBA00022837"/>
    </source>
</evidence>
<evidence type="ECO:0000256" key="12">
    <source>
        <dbReference type="ARBA" id="ARBA00023180"/>
    </source>
</evidence>
<evidence type="ECO:0000256" key="13">
    <source>
        <dbReference type="ARBA" id="ARBA00023303"/>
    </source>
</evidence>
<dbReference type="InterPro" id="IPR027359">
    <property type="entry name" value="Volt_channel_dom_sf"/>
</dbReference>
<dbReference type="InterPro" id="IPR005821">
    <property type="entry name" value="Ion_trans_dom"/>
</dbReference>
<comment type="subcellular location">
    <subcellularLocation>
        <location evidence="1">Membrane</location>
        <topology evidence="1">Multi-pass membrane protein</topology>
    </subcellularLocation>
</comment>
<feature type="transmembrane region" description="Helical" evidence="15">
    <location>
        <begin position="1253"/>
        <end position="1275"/>
    </location>
</feature>
<dbReference type="GO" id="GO:0098703">
    <property type="term" value="P:calcium ion import across plasma membrane"/>
    <property type="evidence" value="ECO:0007669"/>
    <property type="project" value="TreeGrafter"/>
</dbReference>
<evidence type="ECO:0000313" key="18">
    <source>
        <dbReference type="EMBL" id="CAD9082726.1"/>
    </source>
</evidence>
<sequence length="1826" mass="208228">MSSSSSSESSSLSDSEPPLAIVTRQNVAGNSSPGMIPPQQNNMFGGMRDEELSDAVPGSNGTLPTATLGYSGATAVNQQQQVPSRLSFKRSFSFSSVSGNKRRHGRSGSFSSTAGAGYSRSGKAPPFSVNQKLLQLKVNQYLGHDDPYLLQQLNYSRAARGRSHIRSQKHARINDVDLLAKSSNVFNGHLDQLKEGSQNDAHQDADATKRRIKESLMSSSIVQWMISKNPFKTELHDDIDQKMKASNEWSLYGKSFFIFSPQSRLRRLGLAIMKNHLLLALSAFLTLVNLVWFVLERSPQYAVFDWMKVMLPHYKYYNYGYLGLYALELVFRMLILGVFTGRHSFFRNNWNIFEFFILLTSLIFIYWLNLSILRIFIIFRFLEGFAMFNSLKAIYESIWGALPRLRGVFLFMVFVLYMFAVTGVDFFRRNLTKRCGIVQSDGTFQPAIPDQWCSTNDFGFSCPGVLTCEVGTPNPNFGVSSFDNIASSLLLTFQILSISGWSSYYYMVSNTELFVIAFIWMFSLILLVSFVVLNLVVVAIDSVFDVLRYYAALNRENKFKGKKLVLHRALWAIPSAVLMYAERVFFFRKPRKIHRKLSPILCFPRKILRILAQSLVWDLAVMFIIFSNVIVEVLFSYNVLNDRYKSMVNWIYSGVYIAEILLSMLALGPFKYFKNNFNKFDVLIVLINVILTVVTPPGSVFENIGTQLRLLRIFSILSRLSVFEKIMTQTFTSLLSLVNVVIFVVVTTYGFAVVGNQLFEEILSDRSEPNFSDITNSMLSLFKILTGDTWEVQMYIVMGQNENLVAKYLAVPYFLVFFILARYILMSMFTVVVLEAFSSADETTPGSGKALFLRKRWRQFKGKLPFQSRDRKQDEKREKVYYTTTVELMGKQPESAPRKLSEAMDDKRSSQRSMQEVSVFGNGTRGKKSAHHRRTSSVTSNTVSIFNNRNSIPPLQQSDSFLVKSTTERADELNSIVKETVEQQYRPKKDRIFCIPCTSPFRRKLNQLVDSGMFQNVMLGVILFAALSLMLEEAPSSTTTENSTTRTVILGLDTFFFASFLTEFVLKFLAKGVRLFIRDPLSLLDIPLIAELSASITFFFISSKSIADLRSYLRLIRAIRPLRLILKLPDLRIYLAAMRSGIKSFALVFSFAILILVAFALICTRLFTGDHLYCTDATVTNLTSCRGFYTNVMGIISPRSVRNRPANFDNLLRSLVTLLEVSSLSNWSSIIWPTLSSDFQGLLTKEFRIEISLIFVVFIVLMVFFALNLFVGVLISEIELQRNNQSDLTLRQKYWAHLKRQIMLLKPERRVMPPRLLCFRVTFYIVSSKVWNFLIGLMIFGTTIIFASQFATQPETYGYVLDGIVAFVMLVLLLECVLKIMSYGVRLYFSSLWHVLYSVILSGMLVAFAVCLIIYGVKYEPIRLSMKVASRLLLLIRIIKIAMIFQSVRFMLETLYSAIPSLFNTFLVLLLVFLSYALVGLQLFSQTKYQDFIGINMNFRSMHKGLITLIRVLTLENWNGLMYNVAIQEPECTSGVDCGNQYAAWIYFFSFFLLGAHVLLSLLLGIVLDFFSHSFSSIPRSIQEKSVKQFVQLWKKVDPKGKGRISLSKFVKLNAELVKHGNELGLDRSKRLDNDKFLLALIEFNNGVKFTREERAQFSIASRLSVLQYVKNALKMLCCCSCFNRSNKAVLLESGVENKKTSAKGIQFNLCLVVLCRNRLEPDDRTLQETKARAKFLAASVQQLAASKIQRYFKYHKQTESQADFRNLVNIIGAENKKKQLERSHAIVNQTRSSLESDDIFEVSVKNNDQDERTVDDFARAFFSNL</sequence>
<dbReference type="GO" id="GO:0005891">
    <property type="term" value="C:voltage-gated calcium channel complex"/>
    <property type="evidence" value="ECO:0007669"/>
    <property type="project" value="TreeGrafter"/>
</dbReference>
<feature type="compositionally biased region" description="Basic and acidic residues" evidence="14">
    <location>
        <begin position="896"/>
        <end position="909"/>
    </location>
</feature>
<feature type="transmembrane region" description="Helical" evidence="15">
    <location>
        <begin position="1081"/>
        <end position="1101"/>
    </location>
</feature>
<evidence type="ECO:0000313" key="17">
    <source>
        <dbReference type="EMBL" id="CAD9082637.1"/>
    </source>
</evidence>
<feature type="transmembrane region" description="Helical" evidence="15">
    <location>
        <begin position="813"/>
        <end position="834"/>
    </location>
</feature>
<keyword evidence="9 15" id="KW-1133">Transmembrane helix</keyword>
<feature type="region of interest" description="Disordered" evidence="14">
    <location>
        <begin position="1"/>
        <end position="64"/>
    </location>
</feature>
<keyword evidence="2" id="KW-0813">Transport</keyword>
<evidence type="ECO:0000256" key="8">
    <source>
        <dbReference type="ARBA" id="ARBA00022882"/>
    </source>
</evidence>
<keyword evidence="5" id="KW-0107">Calcium channel</keyword>
<feature type="region of interest" description="Disordered" evidence="14">
    <location>
        <begin position="892"/>
        <end position="940"/>
    </location>
</feature>
<evidence type="ECO:0000256" key="6">
    <source>
        <dbReference type="ARBA" id="ARBA00022692"/>
    </source>
</evidence>
<dbReference type="EMBL" id="HBGD01007138">
    <property type="protein sequence ID" value="CAD9082726.1"/>
    <property type="molecule type" value="Transcribed_RNA"/>
</dbReference>
<feature type="transmembrane region" description="Helical" evidence="15">
    <location>
        <begin position="407"/>
        <end position="424"/>
    </location>
</feature>
<dbReference type="Gene3D" id="1.20.120.350">
    <property type="entry name" value="Voltage-gated potassium channels. Chain C"/>
    <property type="match status" value="4"/>
</dbReference>
<dbReference type="SUPFAM" id="SSF81324">
    <property type="entry name" value="Voltage-gated potassium channels"/>
    <property type="match status" value="4"/>
</dbReference>
<keyword evidence="8" id="KW-0851">Voltage-gated channel</keyword>
<feature type="region of interest" description="Disordered" evidence="14">
    <location>
        <begin position="96"/>
        <end position="123"/>
    </location>
</feature>